<keyword evidence="1" id="KW-0812">Transmembrane</keyword>
<feature type="transmembrane region" description="Helical" evidence="1">
    <location>
        <begin position="20"/>
        <end position="38"/>
    </location>
</feature>
<accession>A0ABR4FI95</accession>
<protein>
    <submittedName>
        <fullName evidence="2">Uncharacterized protein</fullName>
    </submittedName>
</protein>
<sequence length="91" mass="10061">MALLSVFKGNKGSEVESKLAIPFPFIYQMFLVMVILSMKYSSSNNASCQNNMDSNACYPSYNCNHLGFPSDLGNSSPVHLLHITAKQKLLL</sequence>
<name>A0ABR4FI95_9EURO</name>
<dbReference type="Proteomes" id="UP001610563">
    <property type="component" value="Unassembled WGS sequence"/>
</dbReference>
<evidence type="ECO:0000313" key="3">
    <source>
        <dbReference type="Proteomes" id="UP001610563"/>
    </source>
</evidence>
<keyword evidence="3" id="KW-1185">Reference proteome</keyword>
<keyword evidence="1" id="KW-0472">Membrane</keyword>
<dbReference type="EMBL" id="JBFTWV010000290">
    <property type="protein sequence ID" value="KAL2782961.1"/>
    <property type="molecule type" value="Genomic_DNA"/>
</dbReference>
<reference evidence="2 3" key="1">
    <citation type="submission" date="2024-07" db="EMBL/GenBank/DDBJ databases">
        <title>Section-level genome sequencing and comparative genomics of Aspergillus sections Usti and Cavernicolus.</title>
        <authorList>
            <consortium name="Lawrence Berkeley National Laboratory"/>
            <person name="Nybo J.L."/>
            <person name="Vesth T.C."/>
            <person name="Theobald S."/>
            <person name="Frisvad J.C."/>
            <person name="Larsen T.O."/>
            <person name="Kjaerboelling I."/>
            <person name="Rothschild-Mancinelli K."/>
            <person name="Lyhne E.K."/>
            <person name="Kogle M.E."/>
            <person name="Barry K."/>
            <person name="Clum A."/>
            <person name="Na H."/>
            <person name="Ledsgaard L."/>
            <person name="Lin J."/>
            <person name="Lipzen A."/>
            <person name="Kuo A."/>
            <person name="Riley R."/>
            <person name="Mondo S."/>
            <person name="Labutti K."/>
            <person name="Haridas S."/>
            <person name="Pangalinan J."/>
            <person name="Salamov A.A."/>
            <person name="Simmons B.A."/>
            <person name="Magnuson J.K."/>
            <person name="Chen J."/>
            <person name="Drula E."/>
            <person name="Henrissat B."/>
            <person name="Wiebenga A."/>
            <person name="Lubbers R.J."/>
            <person name="Gomes A.C."/>
            <person name="Makela M.R."/>
            <person name="Stajich J."/>
            <person name="Grigoriev I.V."/>
            <person name="Mortensen U.H."/>
            <person name="De Vries R.P."/>
            <person name="Baker S.E."/>
            <person name="Andersen M.R."/>
        </authorList>
    </citation>
    <scope>NUCLEOTIDE SEQUENCE [LARGE SCALE GENOMIC DNA]</scope>
    <source>
        <strain evidence="2 3">CBS 209.92</strain>
    </source>
</reference>
<comment type="caution">
    <text evidence="2">The sequence shown here is derived from an EMBL/GenBank/DDBJ whole genome shotgun (WGS) entry which is preliminary data.</text>
</comment>
<organism evidence="2 3">
    <name type="scientific">Aspergillus keveii</name>
    <dbReference type="NCBI Taxonomy" id="714993"/>
    <lineage>
        <taxon>Eukaryota</taxon>
        <taxon>Fungi</taxon>
        <taxon>Dikarya</taxon>
        <taxon>Ascomycota</taxon>
        <taxon>Pezizomycotina</taxon>
        <taxon>Eurotiomycetes</taxon>
        <taxon>Eurotiomycetidae</taxon>
        <taxon>Eurotiales</taxon>
        <taxon>Aspergillaceae</taxon>
        <taxon>Aspergillus</taxon>
        <taxon>Aspergillus subgen. Nidulantes</taxon>
    </lineage>
</organism>
<gene>
    <name evidence="2" type="ORF">BJX66DRAFT_319408</name>
</gene>
<evidence type="ECO:0000313" key="2">
    <source>
        <dbReference type="EMBL" id="KAL2782961.1"/>
    </source>
</evidence>
<keyword evidence="1" id="KW-1133">Transmembrane helix</keyword>
<evidence type="ECO:0000256" key="1">
    <source>
        <dbReference type="SAM" id="Phobius"/>
    </source>
</evidence>
<proteinExistence type="predicted"/>